<comment type="similarity">
    <text evidence="3">Belongs to the UDP-glycosyltransferase family.</text>
</comment>
<dbReference type="PROSITE" id="PS00375">
    <property type="entry name" value="UDPGT"/>
    <property type="match status" value="1"/>
</dbReference>
<dbReference type="InterPro" id="IPR002213">
    <property type="entry name" value="UDP_glucos_trans"/>
</dbReference>
<evidence type="ECO:0000313" key="6">
    <source>
        <dbReference type="Proteomes" id="UP000076552"/>
    </source>
</evidence>
<dbReference type="CDD" id="cd03784">
    <property type="entry name" value="GT1_Gtf-like"/>
    <property type="match status" value="1"/>
</dbReference>
<dbReference type="STRING" id="708197.A0A166YVB1"/>
<evidence type="ECO:0000256" key="3">
    <source>
        <dbReference type="RuleBase" id="RU003718"/>
    </source>
</evidence>
<sequence length="542" mass="60598">MPPLTGGYRRRVLVIVTAGGYTNAAPVLEIARILASRGYTIEFGTLDGRTAWIRDCPFVSRLHVLGPALPVGVEEAQYLQMSNWSNDNWANKFEARKFLESSWPDVYRSLSRLAEDAETRPDFILADYWVDAARDVSFEQNIPLAMLWPQMPTAMLHAPYIPGTPGLQIKVLSSEHASLRHRFRNAFSIYTSVLHYHRYLRWRKKMRLEAGVSRPLPTLRKPDYLCLVNSMFGLEVAKDLPPNVAAIGPVLSDETGDIGELYGSFLEKRCRVLYISLGTHVLLSWENLKKLLVGALSALGEGTIDGIIWPMRPMARKQLDYNATVPVRLSQSQEVQYMAVSELVMGSHPSVLFVDFAPQRALLQDKRVVAFLSHGGPASANEAIFAGVPIITLAVYFDQVQNEMRLRDAGVSITLSKDSFFSEDVVAAICNIVQDKQADGPITANVNRMQKIACVASRRKYLAADLIEEVLVDFEGRVLEQLARGSVLGGRDQKERERHMHLQTADVRMPFWKARNWDMYGLCIAVVLSVVGLAITLPIALS</sequence>
<keyword evidence="4" id="KW-0812">Transmembrane</keyword>
<dbReference type="GO" id="GO:0008194">
    <property type="term" value="F:UDP-glycosyltransferase activity"/>
    <property type="evidence" value="ECO:0007669"/>
    <property type="project" value="InterPro"/>
</dbReference>
<dbReference type="PANTHER" id="PTHR48043:SF145">
    <property type="entry name" value="FI06409P-RELATED"/>
    <property type="match status" value="1"/>
</dbReference>
<evidence type="ECO:0000256" key="1">
    <source>
        <dbReference type="ARBA" id="ARBA00022676"/>
    </source>
</evidence>
<dbReference type="PANTHER" id="PTHR48043">
    <property type="entry name" value="EG:EG0003.4 PROTEIN-RELATED"/>
    <property type="match status" value="1"/>
</dbReference>
<dbReference type="AlphaFoldDB" id="A0A166YVB1"/>
<evidence type="ECO:0000256" key="4">
    <source>
        <dbReference type="SAM" id="Phobius"/>
    </source>
</evidence>
<name>A0A166YVB1_9PEZI</name>
<feature type="transmembrane region" description="Helical" evidence="4">
    <location>
        <begin position="519"/>
        <end position="541"/>
    </location>
</feature>
<dbReference type="InterPro" id="IPR035595">
    <property type="entry name" value="UDP_glycos_trans_CS"/>
</dbReference>
<evidence type="ECO:0000256" key="2">
    <source>
        <dbReference type="ARBA" id="ARBA00022679"/>
    </source>
</evidence>
<protein>
    <submittedName>
        <fullName evidence="5">UDP-glucosyl transferase family protein</fullName>
    </submittedName>
</protein>
<dbReference type="InterPro" id="IPR050271">
    <property type="entry name" value="UDP-glycosyltransferase"/>
</dbReference>
<accession>A0A166YVB1</accession>
<gene>
    <name evidence="5" type="ORF">CT0861_04103</name>
</gene>
<keyword evidence="4" id="KW-0472">Membrane</keyword>
<dbReference type="Gene3D" id="3.40.50.2000">
    <property type="entry name" value="Glycogen Phosphorylase B"/>
    <property type="match status" value="2"/>
</dbReference>
<dbReference type="Pfam" id="PF00201">
    <property type="entry name" value="UDPGT"/>
    <property type="match status" value="1"/>
</dbReference>
<keyword evidence="1 3" id="KW-0328">Glycosyltransferase</keyword>
<dbReference type="SUPFAM" id="SSF53756">
    <property type="entry name" value="UDP-Glycosyltransferase/glycogen phosphorylase"/>
    <property type="match status" value="1"/>
</dbReference>
<comment type="caution">
    <text evidence="5">The sequence shown here is derived from an EMBL/GenBank/DDBJ whole genome shotgun (WGS) entry which is preliminary data.</text>
</comment>
<keyword evidence="6" id="KW-1185">Reference proteome</keyword>
<keyword evidence="2 3" id="KW-0808">Transferase</keyword>
<dbReference type="Proteomes" id="UP000076552">
    <property type="component" value="Unassembled WGS sequence"/>
</dbReference>
<proteinExistence type="inferred from homology"/>
<keyword evidence="4" id="KW-1133">Transmembrane helix</keyword>
<dbReference type="EMBL" id="LFIV01000004">
    <property type="protein sequence ID" value="KZL78096.1"/>
    <property type="molecule type" value="Genomic_DNA"/>
</dbReference>
<evidence type="ECO:0000313" key="5">
    <source>
        <dbReference type="EMBL" id="KZL78096.1"/>
    </source>
</evidence>
<reference evidence="5 6" key="1">
    <citation type="submission" date="2015-06" db="EMBL/GenBank/DDBJ databases">
        <title>Survival trade-offs in plant roots during colonization by closely related pathogenic and mutualistic fungi.</title>
        <authorList>
            <person name="Hacquard S."/>
            <person name="Kracher B."/>
            <person name="Hiruma K."/>
            <person name="Weinman A."/>
            <person name="Muench P."/>
            <person name="Garrido Oter R."/>
            <person name="Ver Loren van Themaat E."/>
            <person name="Dallerey J.-F."/>
            <person name="Damm U."/>
            <person name="Henrissat B."/>
            <person name="Lespinet O."/>
            <person name="Thon M."/>
            <person name="Kemen E."/>
            <person name="McHardy A.C."/>
            <person name="Schulze-Lefert P."/>
            <person name="O'Connell R.J."/>
        </authorList>
    </citation>
    <scope>NUCLEOTIDE SEQUENCE [LARGE SCALE GENOMIC DNA]</scope>
    <source>
        <strain evidence="5 6">0861</strain>
    </source>
</reference>
<organism evidence="5 6">
    <name type="scientific">Colletotrichum tofieldiae</name>
    <dbReference type="NCBI Taxonomy" id="708197"/>
    <lineage>
        <taxon>Eukaryota</taxon>
        <taxon>Fungi</taxon>
        <taxon>Dikarya</taxon>
        <taxon>Ascomycota</taxon>
        <taxon>Pezizomycotina</taxon>
        <taxon>Sordariomycetes</taxon>
        <taxon>Hypocreomycetidae</taxon>
        <taxon>Glomerellales</taxon>
        <taxon>Glomerellaceae</taxon>
        <taxon>Colletotrichum</taxon>
        <taxon>Colletotrichum spaethianum species complex</taxon>
    </lineage>
</organism>
<dbReference type="OrthoDB" id="5835829at2759"/>